<feature type="region of interest" description="Disordered" evidence="1">
    <location>
        <begin position="177"/>
        <end position="201"/>
    </location>
</feature>
<dbReference type="Proteomes" id="UP000812966">
    <property type="component" value="Unassembled WGS sequence"/>
</dbReference>
<organism evidence="2 3">
    <name type="scientific">Filobasidium floriforme</name>
    <dbReference type="NCBI Taxonomy" id="5210"/>
    <lineage>
        <taxon>Eukaryota</taxon>
        <taxon>Fungi</taxon>
        <taxon>Dikarya</taxon>
        <taxon>Basidiomycota</taxon>
        <taxon>Agaricomycotina</taxon>
        <taxon>Tremellomycetes</taxon>
        <taxon>Filobasidiales</taxon>
        <taxon>Filobasidiaceae</taxon>
        <taxon>Filobasidium</taxon>
    </lineage>
</organism>
<evidence type="ECO:0000256" key="1">
    <source>
        <dbReference type="SAM" id="MobiDB-lite"/>
    </source>
</evidence>
<proteinExistence type="predicted"/>
<evidence type="ECO:0000313" key="3">
    <source>
        <dbReference type="Proteomes" id="UP000812966"/>
    </source>
</evidence>
<feature type="region of interest" description="Disordered" evidence="1">
    <location>
        <begin position="1"/>
        <end position="80"/>
    </location>
</feature>
<protein>
    <submittedName>
        <fullName evidence="2">Uncharacterized protein</fullName>
    </submittedName>
</protein>
<reference evidence="2" key="1">
    <citation type="submission" date="2020-04" db="EMBL/GenBank/DDBJ databases">
        <title>Analysis of mating type loci in Filobasidium floriforme.</title>
        <authorList>
            <person name="Nowrousian M."/>
        </authorList>
    </citation>
    <scope>NUCLEOTIDE SEQUENCE</scope>
    <source>
        <strain evidence="2">CBS 6242</strain>
    </source>
</reference>
<gene>
    <name evidence="2" type="ORF">FFLO_00603</name>
</gene>
<name>A0A8K0NQR2_9TREE</name>
<evidence type="ECO:0000313" key="2">
    <source>
        <dbReference type="EMBL" id="KAG7571420.1"/>
    </source>
</evidence>
<comment type="caution">
    <text evidence="2">The sequence shown here is derived from an EMBL/GenBank/DDBJ whole genome shotgun (WGS) entry which is preliminary data.</text>
</comment>
<dbReference type="AlphaFoldDB" id="A0A8K0NQR2"/>
<accession>A0A8K0NQR2</accession>
<sequence length="201" mass="20987">MTPGVPHPMNNMGNGYGPPGAHNIAHTPGHGHFGQQTFPSTPGAPIGGRGQEPDYFPSVPSRTERRGSDQGFPLRTSFGALSMEDDPAGLGLAPISASDMQRLQNVTGSSPSGPSTGAIREQIESLVLSTDPVPPSNSGKLDTAIVDGPAGMIGATSRASFDFGLASRQALNAMLDRKGLGIEQNDREKERRASMDDGKRP</sequence>
<dbReference type="EMBL" id="JABELV010000007">
    <property type="protein sequence ID" value="KAG7571420.1"/>
    <property type="molecule type" value="Genomic_DNA"/>
</dbReference>
<keyword evidence="3" id="KW-1185">Reference proteome</keyword>